<dbReference type="InterPro" id="IPR058240">
    <property type="entry name" value="rSAM_sf"/>
</dbReference>
<dbReference type="OrthoDB" id="9782387at2"/>
<dbReference type="SFLD" id="SFLDG01067">
    <property type="entry name" value="SPASM/twitch_domain_containing"/>
    <property type="match status" value="1"/>
</dbReference>
<dbReference type="GO" id="GO:0003824">
    <property type="term" value="F:catalytic activity"/>
    <property type="evidence" value="ECO:0007669"/>
    <property type="project" value="InterPro"/>
</dbReference>
<dbReference type="Pfam" id="PF04055">
    <property type="entry name" value="Radical_SAM"/>
    <property type="match status" value="1"/>
</dbReference>
<evidence type="ECO:0000313" key="7">
    <source>
        <dbReference type="Proteomes" id="UP000262477"/>
    </source>
</evidence>
<protein>
    <submittedName>
        <fullName evidence="6">Radical SAM protein</fullName>
    </submittedName>
</protein>
<dbReference type="InterPro" id="IPR013785">
    <property type="entry name" value="Aldolase_TIM"/>
</dbReference>
<dbReference type="PANTHER" id="PTHR11228:SF7">
    <property type="entry name" value="PQQA PEPTIDE CYCLASE"/>
    <property type="match status" value="1"/>
</dbReference>
<keyword evidence="1" id="KW-0949">S-adenosyl-L-methionine</keyword>
<evidence type="ECO:0000256" key="4">
    <source>
        <dbReference type="ARBA" id="ARBA00023014"/>
    </source>
</evidence>
<evidence type="ECO:0000256" key="3">
    <source>
        <dbReference type="ARBA" id="ARBA00023004"/>
    </source>
</evidence>
<keyword evidence="7" id="KW-1185">Reference proteome</keyword>
<evidence type="ECO:0000256" key="2">
    <source>
        <dbReference type="ARBA" id="ARBA00022723"/>
    </source>
</evidence>
<dbReference type="EMBL" id="QUAC01000039">
    <property type="protein sequence ID" value="REK91138.1"/>
    <property type="molecule type" value="Genomic_DNA"/>
</dbReference>
<accession>A0A371Q8Y9</accession>
<name>A0A371Q8Y9_STRIH</name>
<dbReference type="InterPro" id="IPR050377">
    <property type="entry name" value="Radical_SAM_PqqE_MftC-like"/>
</dbReference>
<keyword evidence="3" id="KW-0408">Iron</keyword>
<dbReference type="Proteomes" id="UP000262477">
    <property type="component" value="Unassembled WGS sequence"/>
</dbReference>
<reference evidence="6 7" key="1">
    <citation type="submission" date="2018-08" db="EMBL/GenBank/DDBJ databases">
        <title>Streptomyces NEAU-D10 sp. nov., a novel Actinomycete isolated from soil.</title>
        <authorList>
            <person name="Jin L."/>
        </authorList>
    </citation>
    <scope>NUCLEOTIDE SEQUENCE [LARGE SCALE GENOMIC DNA]</scope>
    <source>
        <strain evidence="6 7">NEAU-D10</strain>
    </source>
</reference>
<dbReference type="CDD" id="cd01335">
    <property type="entry name" value="Radical_SAM"/>
    <property type="match status" value="1"/>
</dbReference>
<sequence>MDGPADATTTAKPGSTGPRDVIWDITYACPLRCTHCYSESGRRPAQQPDHEELLRIADAIIALRPDVVSLAGGEPLLVPGIAEIAARLTAAGVQVVLYTGGWRLTPGMLDDLAEVCHRVVVSLDGATAEVHDRIRGRAGSFERALDALGLLDRTSRARREQGVQPIQFGVDCVVVRSNFDRLEEFCTRIAPRFPEMRILSFGAVIPAGLASRTGFADHELLSDAQMAQLSGEPLHQRLTALAPSSVLVLVTDNLHLQMHPREIARGLDFQAIQVEPDGAVRAMPVYEGTVGNLLTEPADVLWQRAVSRWSDPFVIRTLTPVRTVRDWAEAARRIDYRFGSDAVRARIDRRPAFVPHDLPSPAPGNRGQ</sequence>
<dbReference type="GO" id="GO:0046872">
    <property type="term" value="F:metal ion binding"/>
    <property type="evidence" value="ECO:0007669"/>
    <property type="project" value="UniProtKB-KW"/>
</dbReference>
<evidence type="ECO:0000259" key="5">
    <source>
        <dbReference type="PROSITE" id="PS51918"/>
    </source>
</evidence>
<dbReference type="AlphaFoldDB" id="A0A371Q8Y9"/>
<keyword evidence="4" id="KW-0411">Iron-sulfur</keyword>
<evidence type="ECO:0000313" key="6">
    <source>
        <dbReference type="EMBL" id="REK91138.1"/>
    </source>
</evidence>
<dbReference type="Gene3D" id="3.20.20.70">
    <property type="entry name" value="Aldolase class I"/>
    <property type="match status" value="1"/>
</dbReference>
<dbReference type="PANTHER" id="PTHR11228">
    <property type="entry name" value="RADICAL SAM DOMAIN PROTEIN"/>
    <property type="match status" value="1"/>
</dbReference>
<dbReference type="SUPFAM" id="SSF102114">
    <property type="entry name" value="Radical SAM enzymes"/>
    <property type="match status" value="1"/>
</dbReference>
<dbReference type="InterPro" id="IPR007197">
    <property type="entry name" value="rSAM"/>
</dbReference>
<evidence type="ECO:0000256" key="1">
    <source>
        <dbReference type="ARBA" id="ARBA00022691"/>
    </source>
</evidence>
<dbReference type="SFLD" id="SFLDS00029">
    <property type="entry name" value="Radical_SAM"/>
    <property type="match status" value="1"/>
</dbReference>
<keyword evidence="2" id="KW-0479">Metal-binding</keyword>
<dbReference type="PROSITE" id="PS51918">
    <property type="entry name" value="RADICAL_SAM"/>
    <property type="match status" value="1"/>
</dbReference>
<comment type="caution">
    <text evidence="6">The sequence shown here is derived from an EMBL/GenBank/DDBJ whole genome shotgun (WGS) entry which is preliminary data.</text>
</comment>
<gene>
    <name evidence="6" type="ORF">DY245_05970</name>
</gene>
<dbReference type="GO" id="GO:0051536">
    <property type="term" value="F:iron-sulfur cluster binding"/>
    <property type="evidence" value="ECO:0007669"/>
    <property type="project" value="UniProtKB-KW"/>
</dbReference>
<proteinExistence type="predicted"/>
<feature type="domain" description="Radical SAM core" evidence="5">
    <location>
        <begin position="15"/>
        <end position="232"/>
    </location>
</feature>
<organism evidence="6 7">
    <name type="scientific">Streptomyces inhibens</name>
    <dbReference type="NCBI Taxonomy" id="2293571"/>
    <lineage>
        <taxon>Bacteria</taxon>
        <taxon>Bacillati</taxon>
        <taxon>Actinomycetota</taxon>
        <taxon>Actinomycetes</taxon>
        <taxon>Kitasatosporales</taxon>
        <taxon>Streptomycetaceae</taxon>
        <taxon>Streptomyces</taxon>
    </lineage>
</organism>